<dbReference type="PROSITE" id="PS50995">
    <property type="entry name" value="HTH_MARR_2"/>
    <property type="match status" value="1"/>
</dbReference>
<sequence length="190" mass="21133">MRTDHTAPETASQTDADIFRIGQTMTRMRVMMGRRMIGRIAIARAAPGLDLSQLDILEVVVRIRREGGEATVGAIAEAMRIDPSRGSRLVAELVSQGILKRDASQEDGRRSLIAPTEAGEALLTEIRAVKHAIVTQATHGWSSEERLAFSLLFERFLDGFEEIFLHAERLEDVVLPPEPRPLPPEEGRDR</sequence>
<name>A0A549T1M6_9HYPH</name>
<dbReference type="AlphaFoldDB" id="A0A549T1M6"/>
<dbReference type="GO" id="GO:0003700">
    <property type="term" value="F:DNA-binding transcription factor activity"/>
    <property type="evidence" value="ECO:0007669"/>
    <property type="project" value="InterPro"/>
</dbReference>
<reference evidence="2 3" key="1">
    <citation type="submission" date="2019-07" db="EMBL/GenBank/DDBJ databases">
        <title>Ln-dependent methylotrophs.</title>
        <authorList>
            <person name="Tani A."/>
        </authorList>
    </citation>
    <scope>NUCLEOTIDE SEQUENCE [LARGE SCALE GENOMIC DNA]</scope>
    <source>
        <strain evidence="2 3">SM12</strain>
    </source>
</reference>
<dbReference type="PANTHER" id="PTHR33164:SF57">
    <property type="entry name" value="MARR-FAMILY TRANSCRIPTIONAL REGULATOR"/>
    <property type="match status" value="1"/>
</dbReference>
<protein>
    <submittedName>
        <fullName evidence="2">MarR family transcriptional regulator</fullName>
    </submittedName>
</protein>
<evidence type="ECO:0000259" key="1">
    <source>
        <dbReference type="PROSITE" id="PS50995"/>
    </source>
</evidence>
<keyword evidence="3" id="KW-1185">Reference proteome</keyword>
<dbReference type="InterPro" id="IPR036390">
    <property type="entry name" value="WH_DNA-bd_sf"/>
</dbReference>
<dbReference type="Gene3D" id="1.10.10.10">
    <property type="entry name" value="Winged helix-like DNA-binding domain superfamily/Winged helix DNA-binding domain"/>
    <property type="match status" value="1"/>
</dbReference>
<dbReference type="InterPro" id="IPR039422">
    <property type="entry name" value="MarR/SlyA-like"/>
</dbReference>
<dbReference type="Pfam" id="PF12802">
    <property type="entry name" value="MarR_2"/>
    <property type="match status" value="1"/>
</dbReference>
<dbReference type="SMART" id="SM00347">
    <property type="entry name" value="HTH_MARR"/>
    <property type="match status" value="1"/>
</dbReference>
<evidence type="ECO:0000313" key="3">
    <source>
        <dbReference type="Proteomes" id="UP000316801"/>
    </source>
</evidence>
<dbReference type="SUPFAM" id="SSF46785">
    <property type="entry name" value="Winged helix' DNA-binding domain"/>
    <property type="match status" value="1"/>
</dbReference>
<dbReference type="PANTHER" id="PTHR33164">
    <property type="entry name" value="TRANSCRIPTIONAL REGULATOR, MARR FAMILY"/>
    <property type="match status" value="1"/>
</dbReference>
<feature type="domain" description="HTH marR-type" evidence="1">
    <location>
        <begin position="18"/>
        <end position="158"/>
    </location>
</feature>
<dbReference type="GO" id="GO:0006950">
    <property type="term" value="P:response to stress"/>
    <property type="evidence" value="ECO:0007669"/>
    <property type="project" value="TreeGrafter"/>
</dbReference>
<gene>
    <name evidence="2" type="ORF">FNA46_19430</name>
</gene>
<accession>A0A549T1M6</accession>
<organism evidence="2 3">
    <name type="scientific">Rhizobium straminoryzae</name>
    <dbReference type="NCBI Taxonomy" id="1387186"/>
    <lineage>
        <taxon>Bacteria</taxon>
        <taxon>Pseudomonadati</taxon>
        <taxon>Pseudomonadota</taxon>
        <taxon>Alphaproteobacteria</taxon>
        <taxon>Hyphomicrobiales</taxon>
        <taxon>Rhizobiaceae</taxon>
        <taxon>Rhizobium/Agrobacterium group</taxon>
        <taxon>Rhizobium</taxon>
    </lineage>
</organism>
<dbReference type="InterPro" id="IPR036388">
    <property type="entry name" value="WH-like_DNA-bd_sf"/>
</dbReference>
<comment type="caution">
    <text evidence="2">The sequence shown here is derived from an EMBL/GenBank/DDBJ whole genome shotgun (WGS) entry which is preliminary data.</text>
</comment>
<evidence type="ECO:0000313" key="2">
    <source>
        <dbReference type="EMBL" id="TRL35779.1"/>
    </source>
</evidence>
<dbReference type="EMBL" id="VJMG01000062">
    <property type="protein sequence ID" value="TRL35779.1"/>
    <property type="molecule type" value="Genomic_DNA"/>
</dbReference>
<dbReference type="RefSeq" id="WP_143126869.1">
    <property type="nucleotide sequence ID" value="NZ_VJMG01000062.1"/>
</dbReference>
<dbReference type="Proteomes" id="UP000316801">
    <property type="component" value="Unassembled WGS sequence"/>
</dbReference>
<dbReference type="InterPro" id="IPR000835">
    <property type="entry name" value="HTH_MarR-typ"/>
</dbReference>
<proteinExistence type="predicted"/>